<dbReference type="AlphaFoldDB" id="A0A2S9YNN0"/>
<reference evidence="3 4" key="1">
    <citation type="submission" date="2018-03" db="EMBL/GenBank/DDBJ databases">
        <title>Draft Genome Sequences of the Obligatory Marine Myxobacteria Enhygromyxa salina SWB007.</title>
        <authorList>
            <person name="Poehlein A."/>
            <person name="Moghaddam J.A."/>
            <person name="Harms H."/>
            <person name="Alanjari M."/>
            <person name="Koenig G.M."/>
            <person name="Daniel R."/>
            <person name="Schaeberle T.F."/>
        </authorList>
    </citation>
    <scope>NUCLEOTIDE SEQUENCE [LARGE SCALE GENOMIC DNA]</scope>
    <source>
        <strain evidence="3 4">SWB007</strain>
    </source>
</reference>
<dbReference type="Pfam" id="PF13508">
    <property type="entry name" value="Acetyltransf_7"/>
    <property type="match status" value="1"/>
</dbReference>
<protein>
    <submittedName>
        <fullName evidence="3">Acetyltransferase (GNAT) family protein</fullName>
    </submittedName>
</protein>
<accession>A0A2S9YNN0</accession>
<dbReference type="InterPro" id="IPR016181">
    <property type="entry name" value="Acyl_CoA_acyltransferase"/>
</dbReference>
<dbReference type="CDD" id="cd04301">
    <property type="entry name" value="NAT_SF"/>
    <property type="match status" value="1"/>
</dbReference>
<proteinExistence type="predicted"/>
<dbReference type="GO" id="GO:0008080">
    <property type="term" value="F:N-acetyltransferase activity"/>
    <property type="evidence" value="ECO:0007669"/>
    <property type="project" value="InterPro"/>
</dbReference>
<dbReference type="PROSITE" id="PS51186">
    <property type="entry name" value="GNAT"/>
    <property type="match status" value="1"/>
</dbReference>
<dbReference type="PANTHER" id="PTHR13947:SF37">
    <property type="entry name" value="LD18367P"/>
    <property type="match status" value="1"/>
</dbReference>
<evidence type="ECO:0000313" key="3">
    <source>
        <dbReference type="EMBL" id="PRQ06669.1"/>
    </source>
</evidence>
<evidence type="ECO:0000259" key="2">
    <source>
        <dbReference type="PROSITE" id="PS51186"/>
    </source>
</evidence>
<name>A0A2S9YNN0_9BACT</name>
<dbReference type="Gene3D" id="3.40.630.30">
    <property type="match status" value="1"/>
</dbReference>
<evidence type="ECO:0000256" key="1">
    <source>
        <dbReference type="ARBA" id="ARBA00022679"/>
    </source>
</evidence>
<gene>
    <name evidence="3" type="ORF">ENSA7_35450</name>
</gene>
<dbReference type="PANTHER" id="PTHR13947">
    <property type="entry name" value="GNAT FAMILY N-ACETYLTRANSFERASE"/>
    <property type="match status" value="1"/>
</dbReference>
<sequence length="142" mass="15802">MRSVDNFGEPELEVALELIDEVIARGEQTSYRVLVAVGSGDDEPILGYVCFGATPMTDTTFDLYWIVVAPSARGRGVGRALCDALDLHVRDVGGKNIRVETSSQSEYEAATCLYRRQGFRECGRIPDFYRDGDDLITFIKRV</sequence>
<dbReference type="InterPro" id="IPR000182">
    <property type="entry name" value="GNAT_dom"/>
</dbReference>
<dbReference type="RefSeq" id="WP_181233858.1">
    <property type="nucleotide sequence ID" value="NZ_PVNL01000069.1"/>
</dbReference>
<dbReference type="Proteomes" id="UP000238823">
    <property type="component" value="Unassembled WGS sequence"/>
</dbReference>
<dbReference type="SUPFAM" id="SSF55729">
    <property type="entry name" value="Acyl-CoA N-acyltransferases (Nat)"/>
    <property type="match status" value="1"/>
</dbReference>
<evidence type="ECO:0000313" key="4">
    <source>
        <dbReference type="Proteomes" id="UP000238823"/>
    </source>
</evidence>
<organism evidence="3 4">
    <name type="scientific">Enhygromyxa salina</name>
    <dbReference type="NCBI Taxonomy" id="215803"/>
    <lineage>
        <taxon>Bacteria</taxon>
        <taxon>Pseudomonadati</taxon>
        <taxon>Myxococcota</taxon>
        <taxon>Polyangia</taxon>
        <taxon>Nannocystales</taxon>
        <taxon>Nannocystaceae</taxon>
        <taxon>Enhygromyxa</taxon>
    </lineage>
</organism>
<dbReference type="InterPro" id="IPR050769">
    <property type="entry name" value="NAT_camello-type"/>
</dbReference>
<feature type="domain" description="N-acetyltransferase" evidence="2">
    <location>
        <begin position="1"/>
        <end position="142"/>
    </location>
</feature>
<comment type="caution">
    <text evidence="3">The sequence shown here is derived from an EMBL/GenBank/DDBJ whole genome shotgun (WGS) entry which is preliminary data.</text>
</comment>
<keyword evidence="1 3" id="KW-0808">Transferase</keyword>
<dbReference type="EMBL" id="PVNL01000069">
    <property type="protein sequence ID" value="PRQ06669.1"/>
    <property type="molecule type" value="Genomic_DNA"/>
</dbReference>